<proteinExistence type="predicted"/>
<reference evidence="1" key="1">
    <citation type="submission" date="2021-08" db="EMBL/GenBank/DDBJ databases">
        <title>The first chromosome-level gecko genome reveals the dynamic sex chromosomes of Neotropical dwarf geckos (Sphaerodactylidae: Sphaerodactylus).</title>
        <authorList>
            <person name="Pinto B.J."/>
            <person name="Keating S.E."/>
            <person name="Gamble T."/>
        </authorList>
    </citation>
    <scope>NUCLEOTIDE SEQUENCE</scope>
    <source>
        <strain evidence="1">TG3544</strain>
    </source>
</reference>
<comment type="caution">
    <text evidence="1">The sequence shown here is derived from an EMBL/GenBank/DDBJ whole genome shotgun (WGS) entry which is preliminary data.</text>
</comment>
<accession>A0ACB8ENT6</accession>
<evidence type="ECO:0000313" key="1">
    <source>
        <dbReference type="EMBL" id="KAH7994073.1"/>
    </source>
</evidence>
<dbReference type="EMBL" id="CM037616">
    <property type="protein sequence ID" value="KAH7994073.1"/>
    <property type="molecule type" value="Genomic_DNA"/>
</dbReference>
<gene>
    <name evidence="1" type="ORF">K3G42_033119</name>
</gene>
<protein>
    <submittedName>
        <fullName evidence="1">Uncharacterized protein</fullName>
    </submittedName>
</protein>
<keyword evidence="2" id="KW-1185">Reference proteome</keyword>
<organism evidence="1 2">
    <name type="scientific">Sphaerodactylus townsendi</name>
    <dbReference type="NCBI Taxonomy" id="933632"/>
    <lineage>
        <taxon>Eukaryota</taxon>
        <taxon>Metazoa</taxon>
        <taxon>Chordata</taxon>
        <taxon>Craniata</taxon>
        <taxon>Vertebrata</taxon>
        <taxon>Euteleostomi</taxon>
        <taxon>Lepidosauria</taxon>
        <taxon>Squamata</taxon>
        <taxon>Bifurcata</taxon>
        <taxon>Gekkota</taxon>
        <taxon>Sphaerodactylidae</taxon>
        <taxon>Sphaerodactylus</taxon>
    </lineage>
</organism>
<sequence>MEGTGPPYVVHWVLIPILPSWYDSQNTRKTQKLLFWQLQVVKFLLDFLDSAPGFQDASCSGVRRTLRPMLRLAVPEDGRVHLLSVLPLQWGNEMAEAKQQWKALKAEYQDKVEAIREAVPQTLARLEEARCKAKLLEEKQEMEEKVKNAQERHLEEQERLRKLCEQMEGRVVEKQGRLQRYQEELQRLQGELEEQELQAGDWRQKAQTISDLQCFLETLQGVKLTHVSETDLELELTSRSQPGTAQPHSLKLGLHWREDGNISLQCDCPFVPLSVALPVGTSGTIKDILLELQDSYLQQAQLLAEIESLHSRFAIDWQPEKRLLHYLKPSFTCTLCVEPGYPTSGGIRLLSIKSQHGAVDVAVVRPSQETPSLQDWLEYLSAVDFSAPFLARGAV</sequence>
<dbReference type="Proteomes" id="UP000827872">
    <property type="component" value="Linkage Group LG03"/>
</dbReference>
<name>A0ACB8ENT6_9SAUR</name>
<evidence type="ECO:0000313" key="2">
    <source>
        <dbReference type="Proteomes" id="UP000827872"/>
    </source>
</evidence>